<dbReference type="PANTHER" id="PTHR43481">
    <property type="entry name" value="FRUCTOSE-1-PHOSPHATE PHOSPHATASE"/>
    <property type="match status" value="1"/>
</dbReference>
<gene>
    <name evidence="1" type="ORF">DFR70_1011127</name>
</gene>
<dbReference type="Gene3D" id="1.10.150.240">
    <property type="entry name" value="Putative phosphatase, domain 2"/>
    <property type="match status" value="1"/>
</dbReference>
<dbReference type="Pfam" id="PF00702">
    <property type="entry name" value="Hydrolase"/>
    <property type="match status" value="1"/>
</dbReference>
<dbReference type="NCBIfam" id="TIGR01509">
    <property type="entry name" value="HAD-SF-IA-v3"/>
    <property type="match status" value="1"/>
</dbReference>
<dbReference type="SFLD" id="SFLDG01129">
    <property type="entry name" value="C1.5:_HAD__Beta-PGM__Phosphata"/>
    <property type="match status" value="1"/>
</dbReference>
<protein>
    <submittedName>
        <fullName evidence="1">HAD superfamily hydrolase (TIGR01509 family)/HAD superfamily hydrolase (TIGR01549 family)</fullName>
    </submittedName>
</protein>
<dbReference type="OrthoDB" id="9797743at2"/>
<dbReference type="GO" id="GO:0050308">
    <property type="term" value="F:sugar-phosphatase activity"/>
    <property type="evidence" value="ECO:0007669"/>
    <property type="project" value="TreeGrafter"/>
</dbReference>
<dbReference type="EMBL" id="QJKF01000001">
    <property type="protein sequence ID" value="PXX71693.1"/>
    <property type="molecule type" value="Genomic_DNA"/>
</dbReference>
<proteinExistence type="predicted"/>
<sequence>MNSDPPTSAAGKPLGAVLFDLDGTLVDSGPLWDEALAELVESNGGTLGSDILACTHGIDSTAAVALTYEAHGWRDLDVAAGVAWMQNRVIEKLMTKVPLRAGALRLLAEVRSAGIPCGLVTASYRPVVEHILGDLGHFDVVVCGDEIDNTKPHPEPYLTAAERLNVDPVDCVAVEDSPTGIASATEAGCAVLAVPSLSESRVSSPLPEVSVEQLEQLLGGNRSRAFAKVSAV</sequence>
<dbReference type="InterPro" id="IPR023198">
    <property type="entry name" value="PGP-like_dom2"/>
</dbReference>
<dbReference type="InterPro" id="IPR023214">
    <property type="entry name" value="HAD_sf"/>
</dbReference>
<dbReference type="CDD" id="cd07505">
    <property type="entry name" value="HAD_BPGM-like"/>
    <property type="match status" value="1"/>
</dbReference>
<keyword evidence="2" id="KW-1185">Reference proteome</keyword>
<dbReference type="NCBIfam" id="TIGR01549">
    <property type="entry name" value="HAD-SF-IA-v1"/>
    <property type="match status" value="1"/>
</dbReference>
<dbReference type="PRINTS" id="PR00413">
    <property type="entry name" value="HADHALOGNASE"/>
</dbReference>
<name>A0A318KHQ0_9NOCA</name>
<organism evidence="1 2">
    <name type="scientific">Nocardia tenerifensis</name>
    <dbReference type="NCBI Taxonomy" id="228006"/>
    <lineage>
        <taxon>Bacteria</taxon>
        <taxon>Bacillati</taxon>
        <taxon>Actinomycetota</taxon>
        <taxon>Actinomycetes</taxon>
        <taxon>Mycobacteriales</taxon>
        <taxon>Nocardiaceae</taxon>
        <taxon>Nocardia</taxon>
    </lineage>
</organism>
<accession>A0A318KHQ0</accession>
<keyword evidence="1" id="KW-0378">Hydrolase</keyword>
<dbReference type="Gene3D" id="3.40.50.1000">
    <property type="entry name" value="HAD superfamily/HAD-like"/>
    <property type="match status" value="1"/>
</dbReference>
<reference evidence="1 2" key="1">
    <citation type="submission" date="2018-05" db="EMBL/GenBank/DDBJ databases">
        <title>Genomic Encyclopedia of Type Strains, Phase IV (KMG-IV): sequencing the most valuable type-strain genomes for metagenomic binning, comparative biology and taxonomic classification.</title>
        <authorList>
            <person name="Goeker M."/>
        </authorList>
    </citation>
    <scope>NUCLEOTIDE SEQUENCE [LARGE SCALE GENOMIC DNA]</scope>
    <source>
        <strain evidence="1 2">DSM 44704</strain>
    </source>
</reference>
<dbReference type="InterPro" id="IPR006439">
    <property type="entry name" value="HAD-SF_hydro_IA"/>
</dbReference>
<dbReference type="InterPro" id="IPR036412">
    <property type="entry name" value="HAD-like_sf"/>
</dbReference>
<dbReference type="SUPFAM" id="SSF56784">
    <property type="entry name" value="HAD-like"/>
    <property type="match status" value="1"/>
</dbReference>
<dbReference type="InterPro" id="IPR051806">
    <property type="entry name" value="HAD-like_SPP"/>
</dbReference>
<dbReference type="Proteomes" id="UP000247569">
    <property type="component" value="Unassembled WGS sequence"/>
</dbReference>
<evidence type="ECO:0000313" key="2">
    <source>
        <dbReference type="Proteomes" id="UP000247569"/>
    </source>
</evidence>
<dbReference type="AlphaFoldDB" id="A0A318KHQ0"/>
<dbReference type="PANTHER" id="PTHR43481:SF4">
    <property type="entry name" value="GLYCEROL-1-PHOSPHATE PHOSPHOHYDROLASE 1-RELATED"/>
    <property type="match status" value="1"/>
</dbReference>
<dbReference type="SFLD" id="SFLDS00003">
    <property type="entry name" value="Haloacid_Dehalogenase"/>
    <property type="match status" value="1"/>
</dbReference>
<evidence type="ECO:0000313" key="1">
    <source>
        <dbReference type="EMBL" id="PXX71693.1"/>
    </source>
</evidence>
<comment type="caution">
    <text evidence="1">The sequence shown here is derived from an EMBL/GenBank/DDBJ whole genome shotgun (WGS) entry which is preliminary data.</text>
</comment>